<keyword evidence="2" id="KW-0732">Signal</keyword>
<feature type="chain" id="PRO_5044956686" evidence="2">
    <location>
        <begin position="21"/>
        <end position="482"/>
    </location>
</feature>
<dbReference type="Proteomes" id="UP001265700">
    <property type="component" value="Unassembled WGS sequence"/>
</dbReference>
<gene>
    <name evidence="3" type="ORF">J2W49_001579</name>
</gene>
<comment type="caution">
    <text evidence="3">The sequence shown here is derived from an EMBL/GenBank/DDBJ whole genome shotgun (WGS) entry which is preliminary data.</text>
</comment>
<dbReference type="PROSITE" id="PS51257">
    <property type="entry name" value="PROKAR_LIPOPROTEIN"/>
    <property type="match status" value="1"/>
</dbReference>
<name>A0ABU1WK87_9BURK</name>
<keyword evidence="2" id="KW-0472">Membrane</keyword>
<keyword evidence="4" id="KW-1185">Reference proteome</keyword>
<feature type="signal peptide" evidence="2">
    <location>
        <begin position="1"/>
        <end position="20"/>
    </location>
</feature>
<evidence type="ECO:0000313" key="3">
    <source>
        <dbReference type="EMBL" id="MDR7149624.1"/>
    </source>
</evidence>
<dbReference type="InterPro" id="IPR003423">
    <property type="entry name" value="OMP_efflux"/>
</dbReference>
<dbReference type="Pfam" id="PF02321">
    <property type="entry name" value="OEP"/>
    <property type="match status" value="2"/>
</dbReference>
<dbReference type="Gene3D" id="2.20.200.10">
    <property type="entry name" value="Outer membrane efflux proteins (OEP)"/>
    <property type="match status" value="1"/>
</dbReference>
<organism evidence="3 4">
    <name type="scientific">Hydrogenophaga palleronii</name>
    <dbReference type="NCBI Taxonomy" id="65655"/>
    <lineage>
        <taxon>Bacteria</taxon>
        <taxon>Pseudomonadati</taxon>
        <taxon>Pseudomonadota</taxon>
        <taxon>Betaproteobacteria</taxon>
        <taxon>Burkholderiales</taxon>
        <taxon>Comamonadaceae</taxon>
        <taxon>Hydrogenophaga</taxon>
    </lineage>
</organism>
<comment type="subcellular location">
    <subcellularLocation>
        <location evidence="2">Cell membrane</location>
        <topology evidence="2">Lipid-anchor</topology>
    </subcellularLocation>
</comment>
<keyword evidence="2" id="KW-0564">Palmitate</keyword>
<dbReference type="NCBIfam" id="TIGR01845">
    <property type="entry name" value="outer_NodT"/>
    <property type="match status" value="1"/>
</dbReference>
<dbReference type="EMBL" id="JAVDWU010000003">
    <property type="protein sequence ID" value="MDR7149624.1"/>
    <property type="molecule type" value="Genomic_DNA"/>
</dbReference>
<protein>
    <submittedName>
        <fullName evidence="3">NodT family efflux transporter outer membrane factor (OMF) lipoprotein</fullName>
    </submittedName>
</protein>
<sequence>MRLAHPVLALTAALLLSACASLSPSGTSLPETPLPANWSAPDGPLTQGASPTVLAQWWQRFDDPALTALVTQALQANTSVRGAQAALLQARAQRDVQAAALGPSLGASGSAQRSRTGDAGATNRFQAGFDASWEPDVFGGTQSGVNASEADTRAAETSLADVQVSLAAEVAVTYIELRSLQTRLAIARSNLAAQTETLQITRWRVQAGLASSLDLEQAVAASEQTAAQLPSLQTGVAQALSGLAVLTGQAPGMLEATLQAGLTALAPIPQAPATLALAFPADTLRQRPDVRTAEHRISAALARVSQADAARYPSFRLGGSLGLSALTLGTLSNGASVVSSLLASVSVPLLDGGAAVARVRAQEAALKQARASYQGTVLAALKDVEDALVSLQGNQERLVRLQAASAAAANAELLARQRYESGLIDFRAVLDTQRTLLSTQDSVATTQANLSADLVRLYKSLGGGWTPETVDTGGVTAPAISR</sequence>
<proteinExistence type="inferred from homology"/>
<comment type="similarity">
    <text evidence="1 2">Belongs to the outer membrane factor (OMF) (TC 1.B.17) family.</text>
</comment>
<keyword evidence="2 3" id="KW-0449">Lipoprotein</keyword>
<dbReference type="SUPFAM" id="SSF56954">
    <property type="entry name" value="Outer membrane efflux proteins (OEP)"/>
    <property type="match status" value="1"/>
</dbReference>
<reference evidence="3 4" key="1">
    <citation type="submission" date="2023-07" db="EMBL/GenBank/DDBJ databases">
        <title>Sorghum-associated microbial communities from plants grown in Nebraska, USA.</title>
        <authorList>
            <person name="Schachtman D."/>
        </authorList>
    </citation>
    <scope>NUCLEOTIDE SEQUENCE [LARGE SCALE GENOMIC DNA]</scope>
    <source>
        <strain evidence="3 4">4249</strain>
    </source>
</reference>
<keyword evidence="2" id="KW-0812">Transmembrane</keyword>
<accession>A0ABU1WK87</accession>
<evidence type="ECO:0000256" key="2">
    <source>
        <dbReference type="RuleBase" id="RU362097"/>
    </source>
</evidence>
<dbReference type="Gene3D" id="1.20.1600.10">
    <property type="entry name" value="Outer membrane efflux proteins (OEP)"/>
    <property type="match status" value="1"/>
</dbReference>
<evidence type="ECO:0000256" key="1">
    <source>
        <dbReference type="ARBA" id="ARBA00007613"/>
    </source>
</evidence>
<evidence type="ECO:0000313" key="4">
    <source>
        <dbReference type="Proteomes" id="UP001265700"/>
    </source>
</evidence>
<dbReference type="PANTHER" id="PTHR30203:SF25">
    <property type="entry name" value="OUTER MEMBRANE PROTEIN-RELATED"/>
    <property type="match status" value="1"/>
</dbReference>
<dbReference type="PANTHER" id="PTHR30203">
    <property type="entry name" value="OUTER MEMBRANE CATION EFFLUX PROTEIN"/>
    <property type="match status" value="1"/>
</dbReference>
<dbReference type="InterPro" id="IPR010131">
    <property type="entry name" value="MdtP/NodT-like"/>
</dbReference>
<dbReference type="RefSeq" id="WP_310313992.1">
    <property type="nucleotide sequence ID" value="NZ_JAVDWU010000003.1"/>
</dbReference>
<keyword evidence="2" id="KW-1134">Transmembrane beta strand</keyword>